<comment type="caution">
    <text evidence="1">The sequence shown here is derived from an EMBL/GenBank/DDBJ whole genome shotgun (WGS) entry which is preliminary data.</text>
</comment>
<dbReference type="Proteomes" id="UP000007129">
    <property type="component" value="Unassembled WGS sequence"/>
</dbReference>
<evidence type="ECO:0000313" key="1">
    <source>
        <dbReference type="EMBL" id="EKG12989.1"/>
    </source>
</evidence>
<gene>
    <name evidence="1" type="ORF">MPH_09907</name>
</gene>
<dbReference type="VEuPathDB" id="FungiDB:MPH_09907"/>
<reference evidence="1 2" key="1">
    <citation type="journal article" date="2012" name="BMC Genomics">
        <title>Tools to kill: Genome of one of the most destructive plant pathogenic fungi Macrophomina phaseolina.</title>
        <authorList>
            <person name="Islam M.S."/>
            <person name="Haque M.S."/>
            <person name="Islam M.M."/>
            <person name="Emdad E.M."/>
            <person name="Halim A."/>
            <person name="Hossen Q.M.M."/>
            <person name="Hossain M.Z."/>
            <person name="Ahmed B."/>
            <person name="Rahim S."/>
            <person name="Rahman M.S."/>
            <person name="Alam M.M."/>
            <person name="Hou S."/>
            <person name="Wan X."/>
            <person name="Saito J.A."/>
            <person name="Alam M."/>
        </authorList>
    </citation>
    <scope>NUCLEOTIDE SEQUENCE [LARGE SCALE GENOMIC DNA]</scope>
    <source>
        <strain evidence="1 2">MS6</strain>
    </source>
</reference>
<dbReference type="AlphaFoldDB" id="K2RRZ5"/>
<organism evidence="1 2">
    <name type="scientific">Macrophomina phaseolina (strain MS6)</name>
    <name type="common">Charcoal rot fungus</name>
    <dbReference type="NCBI Taxonomy" id="1126212"/>
    <lineage>
        <taxon>Eukaryota</taxon>
        <taxon>Fungi</taxon>
        <taxon>Dikarya</taxon>
        <taxon>Ascomycota</taxon>
        <taxon>Pezizomycotina</taxon>
        <taxon>Dothideomycetes</taxon>
        <taxon>Dothideomycetes incertae sedis</taxon>
        <taxon>Botryosphaeriales</taxon>
        <taxon>Botryosphaeriaceae</taxon>
        <taxon>Macrophomina</taxon>
    </lineage>
</organism>
<protein>
    <submittedName>
        <fullName evidence="1">Uncharacterized protein</fullName>
    </submittedName>
</protein>
<name>K2RRZ5_MACPH</name>
<dbReference type="InParanoid" id="K2RRZ5"/>
<evidence type="ECO:0000313" key="2">
    <source>
        <dbReference type="Proteomes" id="UP000007129"/>
    </source>
</evidence>
<accession>K2RRZ5</accession>
<dbReference type="EMBL" id="AHHD01000421">
    <property type="protein sequence ID" value="EKG12989.1"/>
    <property type="molecule type" value="Genomic_DNA"/>
</dbReference>
<sequence length="189" mass="21212">MEFRHVGDRARTAVSRSSILHLISCYIARQSRDLQQIPTAKSHQSMHLLVLNADVSAQSLPPRVFEIVLLFLLPFTEALNALMTAPPPMLAHPHLLTILTREIKKLHQKSAVRVDKGRVNVAIENGTALSSPDYHSSSKLFEYTCSSYGHLTIYFAFCFIFNAPHIHILSARHPCHLQEETGQYSSGNL</sequence>
<proteinExistence type="predicted"/>
<dbReference type="HOGENOM" id="CLU_1434686_0_0_1"/>